<evidence type="ECO:0000256" key="18">
    <source>
        <dbReference type="PIRSR" id="PIRSR000472-50"/>
    </source>
</evidence>
<dbReference type="SMART" id="SM00326">
    <property type="entry name" value="SH3"/>
    <property type="match status" value="1"/>
</dbReference>
<evidence type="ECO:0000256" key="7">
    <source>
        <dbReference type="ARBA" id="ARBA00022679"/>
    </source>
</evidence>
<evidence type="ECO:0000256" key="17">
    <source>
        <dbReference type="ARBA" id="ARBA00093238"/>
    </source>
</evidence>
<accession>A0A7I8VYP9</accession>
<comment type="similarity">
    <text evidence="22">Belongs to the glycosyltransferase 23 family.</text>
</comment>
<feature type="disulfide bond" evidence="20">
    <location>
        <begin position="263"/>
        <end position="267"/>
    </location>
</feature>
<evidence type="ECO:0000256" key="22">
    <source>
        <dbReference type="PROSITE-ProRule" id="PRU00992"/>
    </source>
</evidence>
<evidence type="ECO:0000259" key="26">
    <source>
        <dbReference type="PROSITE" id="PS51659"/>
    </source>
</evidence>
<dbReference type="InterPro" id="IPR045573">
    <property type="entry name" value="Fut8_N_cat"/>
</dbReference>
<evidence type="ECO:0000313" key="28">
    <source>
        <dbReference type="Proteomes" id="UP000549394"/>
    </source>
</evidence>
<feature type="domain" description="GT23" evidence="26">
    <location>
        <begin position="251"/>
        <end position="539"/>
    </location>
</feature>
<dbReference type="InterPro" id="IPR035653">
    <property type="entry name" value="Fut8_SH3"/>
</dbReference>
<dbReference type="Proteomes" id="UP000549394">
    <property type="component" value="Unassembled WGS sequence"/>
</dbReference>
<feature type="transmembrane region" description="Helical" evidence="24">
    <location>
        <begin position="46"/>
        <end position="66"/>
    </location>
</feature>
<dbReference type="PROSITE" id="PS50002">
    <property type="entry name" value="SH3"/>
    <property type="match status" value="1"/>
</dbReference>
<evidence type="ECO:0000256" key="9">
    <source>
        <dbReference type="ARBA" id="ARBA00022968"/>
    </source>
</evidence>
<dbReference type="Gene3D" id="3.40.50.11350">
    <property type="match status" value="1"/>
</dbReference>
<dbReference type="AlphaFoldDB" id="A0A7I8VYP9"/>
<evidence type="ECO:0000313" key="27">
    <source>
        <dbReference type="EMBL" id="CAD5121377.1"/>
    </source>
</evidence>
<dbReference type="EC" id="2.4.1.68" evidence="3"/>
<evidence type="ECO:0000256" key="16">
    <source>
        <dbReference type="ARBA" id="ARBA00032208"/>
    </source>
</evidence>
<evidence type="ECO:0000256" key="11">
    <source>
        <dbReference type="ARBA" id="ARBA00023034"/>
    </source>
</evidence>
<feature type="domain" description="SH3" evidence="25">
    <location>
        <begin position="548"/>
        <end position="608"/>
    </location>
</feature>
<dbReference type="CDD" id="cd11792">
    <property type="entry name" value="SH3_Fut8"/>
    <property type="match status" value="1"/>
</dbReference>
<keyword evidence="6 22" id="KW-0328">Glycosyltransferase</keyword>
<protein>
    <recommendedName>
        <fullName evidence="4">Alpha-(1,6)-fucosyltransferase</fullName>
        <ecNumber evidence="3">2.4.1.68</ecNumber>
    </recommendedName>
    <alternativeName>
        <fullName evidence="14">GDP-L-Fuc:N-acetyl-beta-D-glucosaminide alpha1,6-fucosyltransferase</fullName>
    </alternativeName>
    <alternativeName>
        <fullName evidence="16">GDP-fucose--glycoprotein fucosyltransferase</fullName>
    </alternativeName>
    <alternativeName>
        <fullName evidence="15">Glycoprotein 6-alpha-L-fucosyltransferase</fullName>
    </alternativeName>
</protein>
<keyword evidence="23" id="KW-0175">Coiled coil</keyword>
<feature type="disulfide bond" evidence="20">
    <location>
        <begin position="257"/>
        <end position="275"/>
    </location>
</feature>
<evidence type="ECO:0000256" key="21">
    <source>
        <dbReference type="PROSITE-ProRule" id="PRU00192"/>
    </source>
</evidence>
<keyword evidence="13 20" id="KW-1015">Disulfide bond</keyword>
<evidence type="ECO:0000256" key="14">
    <source>
        <dbReference type="ARBA" id="ARBA00030434"/>
    </source>
</evidence>
<dbReference type="GO" id="GO:0006487">
    <property type="term" value="P:protein N-linked glycosylation"/>
    <property type="evidence" value="ECO:0007669"/>
    <property type="project" value="TreeGrafter"/>
</dbReference>
<evidence type="ECO:0000256" key="6">
    <source>
        <dbReference type="ARBA" id="ARBA00022676"/>
    </source>
</evidence>
<evidence type="ECO:0000256" key="15">
    <source>
        <dbReference type="ARBA" id="ARBA00030648"/>
    </source>
</evidence>
<evidence type="ECO:0000256" key="3">
    <source>
        <dbReference type="ARBA" id="ARBA00012660"/>
    </source>
</evidence>
<sequence>MRNAWTPFQSAERCTAYPFAFPMQFELGGQGRADCGWKNMKSTWRIVTAILIFWLFILIYMSANLYQSSDVTENAERQLTRAMKELDDLREQNKKLYSLAEELRHLKEIAQKGGKNCEELQSRLDDANSKLKSVGAKETESEKLSLTDFSPSSEMEKSRRKIENGVQEMWFFLRSQLGKLKESLGKDSPINQKVDKILENGADHSRTIQTDLHRLYESEPMATWRKKEAEDLSDIIQRRLFYLQNPSDCSAAKKLICNINKGCGYGCQLHHLVYCFMIAFGTKRTLILESHGWRYSPGGWETVFQPISRTCKSPGSDMRRMWGPPEVIENVKVVELPIVDSLRPRPPFLPQVVPLDLAERLDRLHGSPGVWFVGQFMKYLLKPNSDLLKEIEKAENRLDFKGPIVGVHVRRTDKIGTEASFHSIEEYMYHVEDYYKYLEKQNKDIGKKRIYLATDDPELLSEATMKYPNYVFVSDVDFSKTASMGTRYSHASLIAVILDIHFLSKSDFLVCTFSSQVCRVAYEIMQTLHPDASARFRSLDDIYYYGGQNAHNQVAIANHQAQDGEIELRVGDTIGIAGNHWDGYSKGLNRRSSRTGLYPSYKVAEKLVVAKFPTLGVESRKTVDKQ</sequence>
<dbReference type="EMBL" id="CAJFCJ010000014">
    <property type="protein sequence ID" value="CAD5121377.1"/>
    <property type="molecule type" value="Genomic_DNA"/>
</dbReference>
<dbReference type="Gene3D" id="1.10.287.1060">
    <property type="entry name" value="ESAT-6-like"/>
    <property type="match status" value="1"/>
</dbReference>
<dbReference type="Pfam" id="PF19745">
    <property type="entry name" value="FUT8_N_cat"/>
    <property type="match status" value="1"/>
</dbReference>
<evidence type="ECO:0000256" key="12">
    <source>
        <dbReference type="ARBA" id="ARBA00023136"/>
    </source>
</evidence>
<evidence type="ECO:0000256" key="24">
    <source>
        <dbReference type="SAM" id="Phobius"/>
    </source>
</evidence>
<evidence type="ECO:0000256" key="1">
    <source>
        <dbReference type="ARBA" id="ARBA00004447"/>
    </source>
</evidence>
<dbReference type="InterPro" id="IPR015827">
    <property type="entry name" value="Fut8"/>
</dbReference>
<feature type="disulfide bond" evidence="20">
    <location>
        <begin position="511"/>
        <end position="518"/>
    </location>
</feature>
<feature type="region of interest" description="Important for donor substrate binding" evidence="18 22">
    <location>
        <begin position="410"/>
        <end position="411"/>
    </location>
</feature>
<evidence type="ECO:0000256" key="8">
    <source>
        <dbReference type="ARBA" id="ARBA00022692"/>
    </source>
</evidence>
<dbReference type="PANTHER" id="PTHR13132">
    <property type="entry name" value="ALPHA- 1,6 -FUCOSYLTRANSFERASE"/>
    <property type="match status" value="1"/>
</dbReference>
<feature type="disulfide bond" evidence="20">
    <location>
        <begin position="249"/>
        <end position="311"/>
    </location>
</feature>
<dbReference type="PANTHER" id="PTHR13132:SF29">
    <property type="entry name" value="ALPHA-(1,6)-FUCOSYLTRANSFERASE"/>
    <property type="match status" value="1"/>
</dbReference>
<evidence type="ECO:0000256" key="10">
    <source>
        <dbReference type="ARBA" id="ARBA00022989"/>
    </source>
</evidence>
<dbReference type="FunFam" id="3.40.50.11350:FF:000001">
    <property type="entry name" value="Alpha-(1,6)-fucosyltransferase"/>
    <property type="match status" value="1"/>
</dbReference>
<keyword evidence="8 24" id="KW-0812">Transmembrane</keyword>
<dbReference type="UniPathway" id="UPA00378"/>
<keyword evidence="7 22" id="KW-0808">Transferase</keyword>
<evidence type="ECO:0000256" key="13">
    <source>
        <dbReference type="ARBA" id="ARBA00023157"/>
    </source>
</evidence>
<dbReference type="InterPro" id="IPR001452">
    <property type="entry name" value="SH3_domain"/>
</dbReference>
<keyword evidence="10 24" id="KW-1133">Transmembrane helix</keyword>
<dbReference type="CDD" id="cd11300">
    <property type="entry name" value="Fut8_like"/>
    <property type="match status" value="1"/>
</dbReference>
<name>A0A7I8VYP9_9ANNE</name>
<comment type="catalytic activity">
    <reaction evidence="17">
        <text>N(4)-{beta-D-GlcNAc-(1-&gt;2)-alpha-D-Man-(1-&gt;3)-[beta-D-GlcNAc-(1-&gt;2)-alpha-D-Man-(1-&gt;6)]-beta-D-Man-(1-&gt;4)-beta-D-GlcNAc-(1-&gt;4)-beta-D-GlcNAc}-L-asparaginyl-[protein] + GDP-beta-L-fucose = an N(4)-{beta-D-GlcNAc-(1-&gt;2)-alpha-D-Man-(1-&gt;3)-[beta-D-GlcNAc-(1-&gt;2)-alpha-D-Man-(1-&gt;6)]-beta-D-Man-(1-&gt;4)-beta-D-GlcNAc-(1-&gt;4)-[alpha-L-Fuc-(1-&gt;6)]-beta-D-GlcNAc}-L-asparaginyl-[protein] + GDP + H(+)</text>
        <dbReference type="Rhea" id="RHEA:12985"/>
        <dbReference type="Rhea" id="RHEA-COMP:13526"/>
        <dbReference type="Rhea" id="RHEA-COMP:13532"/>
        <dbReference type="ChEBI" id="CHEBI:15378"/>
        <dbReference type="ChEBI" id="CHEBI:57273"/>
        <dbReference type="ChEBI" id="CHEBI:58189"/>
        <dbReference type="ChEBI" id="CHEBI:60651"/>
        <dbReference type="ChEBI" id="CHEBI:137207"/>
        <dbReference type="EC" id="2.4.1.68"/>
    </reaction>
</comment>
<evidence type="ECO:0000256" key="23">
    <source>
        <dbReference type="SAM" id="Coils"/>
    </source>
</evidence>
<dbReference type="FunFam" id="2.30.30.40:FF:000070">
    <property type="entry name" value="Alpha-(1,6)-fucosyltransferase"/>
    <property type="match status" value="1"/>
</dbReference>
<comment type="caution">
    <text evidence="27">The sequence shown here is derived from an EMBL/GenBank/DDBJ whole genome shotgun (WGS) entry which is preliminary data.</text>
</comment>
<evidence type="ECO:0000256" key="5">
    <source>
        <dbReference type="ARBA" id="ARBA00022443"/>
    </source>
</evidence>
<proteinExistence type="inferred from homology"/>
<evidence type="ECO:0000256" key="4">
    <source>
        <dbReference type="ARBA" id="ARBA00018201"/>
    </source>
</evidence>
<dbReference type="GO" id="GO:0032580">
    <property type="term" value="C:Golgi cisterna membrane"/>
    <property type="evidence" value="ECO:0007669"/>
    <property type="project" value="UniProtKB-SubCell"/>
</dbReference>
<feature type="short sequence motif" description="SH3-binding" evidence="19">
    <location>
        <begin position="344"/>
        <end position="350"/>
    </location>
</feature>
<comment type="pathway">
    <text evidence="2">Protein modification; protein glycosylation.</text>
</comment>
<keyword evidence="11" id="KW-0333">Golgi apparatus</keyword>
<dbReference type="SUPFAM" id="SSF50044">
    <property type="entry name" value="SH3-domain"/>
    <property type="match status" value="1"/>
</dbReference>
<organism evidence="27 28">
    <name type="scientific">Dimorphilus gyrociliatus</name>
    <dbReference type="NCBI Taxonomy" id="2664684"/>
    <lineage>
        <taxon>Eukaryota</taxon>
        <taxon>Metazoa</taxon>
        <taxon>Spiralia</taxon>
        <taxon>Lophotrochozoa</taxon>
        <taxon>Annelida</taxon>
        <taxon>Polychaeta</taxon>
        <taxon>Polychaeta incertae sedis</taxon>
        <taxon>Dinophilidae</taxon>
        <taxon>Dimorphilus</taxon>
    </lineage>
</organism>
<feature type="coiled-coil region" evidence="23">
    <location>
        <begin position="72"/>
        <end position="137"/>
    </location>
</feature>
<keyword evidence="28" id="KW-1185">Reference proteome</keyword>
<dbReference type="InterPro" id="IPR027350">
    <property type="entry name" value="GT23_dom"/>
</dbReference>
<dbReference type="Gene3D" id="2.30.30.40">
    <property type="entry name" value="SH3 Domains"/>
    <property type="match status" value="1"/>
</dbReference>
<reference evidence="27 28" key="1">
    <citation type="submission" date="2020-08" db="EMBL/GenBank/DDBJ databases">
        <authorList>
            <person name="Hejnol A."/>
        </authorList>
    </citation>
    <scope>NUCLEOTIDE SEQUENCE [LARGE SCALE GENOMIC DNA]</scope>
</reference>
<keyword evidence="9" id="KW-0735">Signal-anchor</keyword>
<dbReference type="OrthoDB" id="6435034at2759"/>
<evidence type="ECO:0000256" key="19">
    <source>
        <dbReference type="PIRSR" id="PIRSR000472-51"/>
    </source>
</evidence>
<evidence type="ECO:0000256" key="2">
    <source>
        <dbReference type="ARBA" id="ARBA00004922"/>
    </source>
</evidence>
<comment type="subcellular location">
    <subcellularLocation>
        <location evidence="1">Golgi apparatus</location>
        <location evidence="1">Golgi stack membrane</location>
        <topology evidence="1">Single-pass type II membrane protein</topology>
    </subcellularLocation>
</comment>
<dbReference type="Pfam" id="PF14604">
    <property type="entry name" value="SH3_9"/>
    <property type="match status" value="1"/>
</dbReference>
<evidence type="ECO:0000259" key="25">
    <source>
        <dbReference type="PROSITE" id="PS50002"/>
    </source>
</evidence>
<dbReference type="PIRSF" id="PIRSF000472">
    <property type="entry name" value="Alpha1_6FUT_euk"/>
    <property type="match status" value="1"/>
</dbReference>
<gene>
    <name evidence="27" type="ORF">DGYR_LOCUS9339</name>
</gene>
<evidence type="ECO:0000256" key="20">
    <source>
        <dbReference type="PIRSR" id="PIRSR000472-52"/>
    </source>
</evidence>
<dbReference type="PROSITE" id="PS51659">
    <property type="entry name" value="GT23"/>
    <property type="match status" value="1"/>
</dbReference>
<keyword evidence="12 24" id="KW-0472">Membrane</keyword>
<dbReference type="GO" id="GO:0008424">
    <property type="term" value="F:glycoprotein 6-alpha-L-fucosyltransferase activity"/>
    <property type="evidence" value="ECO:0007669"/>
    <property type="project" value="UniProtKB-EC"/>
</dbReference>
<dbReference type="InterPro" id="IPR036028">
    <property type="entry name" value="SH3-like_dom_sf"/>
</dbReference>
<keyword evidence="5 21" id="KW-0728">SH3 domain</keyword>